<dbReference type="InterPro" id="IPR025799">
    <property type="entry name" value="Arg_MeTrfase"/>
</dbReference>
<keyword evidence="5" id="KW-0539">Nucleus</keyword>
<sequence length="429" mass="48554">MGRKKKKNNNNQSSANDNDKNVMNHEQEATPARFEDDNMDEVTEVSNLDESMCEFDESVIGSDKTSADYYFDSYSHFGIHEVSELHLSWSTLIILSLNMDGLVVPEMLKDVVRTKTYQNVIYKNSFLVKDKIVMDVGAGTGILSLFCAKAGAKHVYAIECSHMADMAEEIIKENGYSDAITVLKGKVEEVELPVAQVDLIISEWMGYFLLFENMLDTVLYARDKWLVNDGLVLPDKASLFLTAIEDADYKEDKIEFWNTVYGFNMSCIKKQAMLEPLVDTVDQNQIVTNCQLLKVTMDISKMSSGDASFTAPFKLVAERNDYVHALVAYFDVSFTKCHKLMGFSTGPRSRATHWKQTVLYLEDVLTICEGESIVGSMTVAPNKKNPRDVDIMVKYSLNGQRSQVSRTQYYKMRVPKHFLNARQSSSVTE</sequence>
<dbReference type="GO" id="GO:0042054">
    <property type="term" value="F:histone methyltransferase activity"/>
    <property type="evidence" value="ECO:0007669"/>
    <property type="project" value="TreeGrafter"/>
</dbReference>
<keyword evidence="3 6" id="KW-0808">Transferase</keyword>
<name>A0AAN8W1W7_9MAGN</name>
<protein>
    <recommendedName>
        <fullName evidence="8">Protein arginine N-methyltransferase domain-containing protein</fullName>
    </recommendedName>
</protein>
<reference evidence="9 10" key="1">
    <citation type="submission" date="2023-12" db="EMBL/GenBank/DDBJ databases">
        <title>A high-quality genome assembly for Dillenia turbinata (Dilleniales).</title>
        <authorList>
            <person name="Chanderbali A."/>
        </authorList>
    </citation>
    <scope>NUCLEOTIDE SEQUENCE [LARGE SCALE GENOMIC DNA]</scope>
    <source>
        <strain evidence="9">LSX21</strain>
        <tissue evidence="9">Leaf</tissue>
    </source>
</reference>
<dbReference type="PROSITE" id="PS51678">
    <property type="entry name" value="SAM_MT_PRMT"/>
    <property type="match status" value="1"/>
</dbReference>
<dbReference type="GO" id="GO:0005634">
    <property type="term" value="C:nucleus"/>
    <property type="evidence" value="ECO:0007669"/>
    <property type="project" value="UniProtKB-SubCell"/>
</dbReference>
<keyword evidence="4 6" id="KW-0949">S-adenosyl-L-methionine</keyword>
<dbReference type="FunFam" id="2.70.160.11:FF:000001">
    <property type="entry name" value="Blast:Protein arginine N-methyltransferase 1"/>
    <property type="match status" value="1"/>
</dbReference>
<dbReference type="Gene3D" id="2.70.160.11">
    <property type="entry name" value="Hnrnp arginine n-methyltransferase1"/>
    <property type="match status" value="1"/>
</dbReference>
<dbReference type="AlphaFoldDB" id="A0AAN8W1W7"/>
<dbReference type="InterPro" id="IPR029063">
    <property type="entry name" value="SAM-dependent_MTases_sf"/>
</dbReference>
<dbReference type="PANTHER" id="PTHR11006">
    <property type="entry name" value="PROTEIN ARGININE N-METHYLTRANSFERASE"/>
    <property type="match status" value="1"/>
</dbReference>
<proteinExistence type="predicted"/>
<gene>
    <name evidence="9" type="ORF">RJ641_025960</name>
</gene>
<dbReference type="GO" id="GO:0016274">
    <property type="term" value="F:protein-arginine N-methyltransferase activity"/>
    <property type="evidence" value="ECO:0007669"/>
    <property type="project" value="InterPro"/>
</dbReference>
<evidence type="ECO:0000256" key="3">
    <source>
        <dbReference type="ARBA" id="ARBA00022679"/>
    </source>
</evidence>
<feature type="region of interest" description="Disordered" evidence="7">
    <location>
        <begin position="1"/>
        <end position="39"/>
    </location>
</feature>
<dbReference type="InterPro" id="IPR055135">
    <property type="entry name" value="PRMT_dom"/>
</dbReference>
<dbReference type="Proteomes" id="UP001370490">
    <property type="component" value="Unassembled WGS sequence"/>
</dbReference>
<dbReference type="EMBL" id="JBAMMX010000003">
    <property type="protein sequence ID" value="KAK6944858.1"/>
    <property type="molecule type" value="Genomic_DNA"/>
</dbReference>
<keyword evidence="10" id="KW-1185">Reference proteome</keyword>
<dbReference type="SUPFAM" id="SSF53335">
    <property type="entry name" value="S-adenosyl-L-methionine-dependent methyltransferases"/>
    <property type="match status" value="1"/>
</dbReference>
<dbReference type="Pfam" id="PF06325">
    <property type="entry name" value="PrmA"/>
    <property type="match status" value="1"/>
</dbReference>
<comment type="subcellular location">
    <subcellularLocation>
        <location evidence="1">Nucleus</location>
    </subcellularLocation>
</comment>
<keyword evidence="2 6" id="KW-0489">Methyltransferase</keyword>
<dbReference type="CDD" id="cd02440">
    <property type="entry name" value="AdoMet_MTases"/>
    <property type="match status" value="1"/>
</dbReference>
<evidence type="ECO:0000256" key="4">
    <source>
        <dbReference type="ARBA" id="ARBA00022691"/>
    </source>
</evidence>
<evidence type="ECO:0000256" key="6">
    <source>
        <dbReference type="PROSITE-ProRule" id="PRU01015"/>
    </source>
</evidence>
<comment type="caution">
    <text evidence="9">The sequence shown here is derived from an EMBL/GenBank/DDBJ whole genome shotgun (WGS) entry which is preliminary data.</text>
</comment>
<dbReference type="Pfam" id="PF22528">
    <property type="entry name" value="PRMT_C"/>
    <property type="match status" value="1"/>
</dbReference>
<evidence type="ECO:0000256" key="2">
    <source>
        <dbReference type="ARBA" id="ARBA00022603"/>
    </source>
</evidence>
<evidence type="ECO:0000313" key="9">
    <source>
        <dbReference type="EMBL" id="KAK6944858.1"/>
    </source>
</evidence>
<evidence type="ECO:0000256" key="5">
    <source>
        <dbReference type="ARBA" id="ARBA00023242"/>
    </source>
</evidence>
<organism evidence="9 10">
    <name type="scientific">Dillenia turbinata</name>
    <dbReference type="NCBI Taxonomy" id="194707"/>
    <lineage>
        <taxon>Eukaryota</taxon>
        <taxon>Viridiplantae</taxon>
        <taxon>Streptophyta</taxon>
        <taxon>Embryophyta</taxon>
        <taxon>Tracheophyta</taxon>
        <taxon>Spermatophyta</taxon>
        <taxon>Magnoliopsida</taxon>
        <taxon>eudicotyledons</taxon>
        <taxon>Gunneridae</taxon>
        <taxon>Pentapetalae</taxon>
        <taxon>Dilleniales</taxon>
        <taxon>Dilleniaceae</taxon>
        <taxon>Dillenia</taxon>
    </lineage>
</organism>
<evidence type="ECO:0000313" key="10">
    <source>
        <dbReference type="Proteomes" id="UP001370490"/>
    </source>
</evidence>
<feature type="compositionally biased region" description="Basic and acidic residues" evidence="7">
    <location>
        <begin position="17"/>
        <end position="36"/>
    </location>
</feature>
<evidence type="ECO:0000256" key="1">
    <source>
        <dbReference type="ARBA" id="ARBA00004123"/>
    </source>
</evidence>
<dbReference type="FunFam" id="3.40.50.150:FF:000116">
    <property type="entry name" value="probable protein arginine N-methyltransferase 1"/>
    <property type="match status" value="1"/>
</dbReference>
<evidence type="ECO:0000256" key="7">
    <source>
        <dbReference type="SAM" id="MobiDB-lite"/>
    </source>
</evidence>
<accession>A0AAN8W1W7</accession>
<dbReference type="PANTHER" id="PTHR11006:SF53">
    <property type="entry name" value="PROTEIN ARGININE N-METHYLTRANSFERASE 3"/>
    <property type="match status" value="1"/>
</dbReference>
<dbReference type="GO" id="GO:0032259">
    <property type="term" value="P:methylation"/>
    <property type="evidence" value="ECO:0007669"/>
    <property type="project" value="UniProtKB-KW"/>
</dbReference>
<feature type="non-terminal residue" evidence="9">
    <location>
        <position position="429"/>
    </location>
</feature>
<evidence type="ECO:0000259" key="8">
    <source>
        <dbReference type="Pfam" id="PF22528"/>
    </source>
</evidence>
<dbReference type="Gene3D" id="3.40.50.150">
    <property type="entry name" value="Vaccinia Virus protein VP39"/>
    <property type="match status" value="1"/>
</dbReference>
<feature type="domain" description="Protein arginine N-methyltransferase" evidence="8">
    <location>
        <begin position="235"/>
        <end position="400"/>
    </location>
</feature>